<keyword evidence="1" id="KW-1185">Reference proteome</keyword>
<dbReference type="AlphaFoldDB" id="A0A914QIN6"/>
<organism evidence="1 2">
    <name type="scientific">Panagrolaimus davidi</name>
    <dbReference type="NCBI Taxonomy" id="227884"/>
    <lineage>
        <taxon>Eukaryota</taxon>
        <taxon>Metazoa</taxon>
        <taxon>Ecdysozoa</taxon>
        <taxon>Nematoda</taxon>
        <taxon>Chromadorea</taxon>
        <taxon>Rhabditida</taxon>
        <taxon>Tylenchina</taxon>
        <taxon>Panagrolaimomorpha</taxon>
        <taxon>Panagrolaimoidea</taxon>
        <taxon>Panagrolaimidae</taxon>
        <taxon>Panagrolaimus</taxon>
    </lineage>
</organism>
<reference evidence="2" key="1">
    <citation type="submission" date="2022-11" db="UniProtKB">
        <authorList>
            <consortium name="WormBaseParasite"/>
        </authorList>
    </citation>
    <scope>IDENTIFICATION</scope>
</reference>
<proteinExistence type="predicted"/>
<protein>
    <submittedName>
        <fullName evidence="2">Uncharacterized protein</fullName>
    </submittedName>
</protein>
<dbReference type="WBParaSite" id="PDA_v2.g3331.t1">
    <property type="protein sequence ID" value="PDA_v2.g3331.t1"/>
    <property type="gene ID" value="PDA_v2.g3331"/>
</dbReference>
<evidence type="ECO:0000313" key="2">
    <source>
        <dbReference type="WBParaSite" id="PDA_v2.g3331.t1"/>
    </source>
</evidence>
<dbReference type="Proteomes" id="UP000887578">
    <property type="component" value="Unplaced"/>
</dbReference>
<evidence type="ECO:0000313" key="1">
    <source>
        <dbReference type="Proteomes" id="UP000887578"/>
    </source>
</evidence>
<sequence>MTVFKESVMDEEIINLGGGIFDEGSLNDLTGREYTTESPCISYTGAENLNVTSCCTAFTTALPDSSINAPTCKNYQSRSTVYDISDNYKIIATAKVNYTYSLSILFANVTFSGQDDWIVELSGNLDDDCSASNAGPGQCSFNGPEGDGKMIIRMESFSDDIGLPSFLIGRIIFRNNQTLMENGIPFTKRNDCLYFSQSLNSTNYVATSSFCCIDFS</sequence>
<accession>A0A914QIN6</accession>
<name>A0A914QIN6_9BILA</name>